<protein>
    <submittedName>
        <fullName evidence="2">Uncharacterized protein</fullName>
    </submittedName>
</protein>
<proteinExistence type="predicted"/>
<feature type="compositionally biased region" description="Low complexity" evidence="1">
    <location>
        <begin position="8"/>
        <end position="22"/>
    </location>
</feature>
<accession>A0A2Z6QRQ9</accession>
<evidence type="ECO:0000256" key="1">
    <source>
        <dbReference type="SAM" id="MobiDB-lite"/>
    </source>
</evidence>
<dbReference type="AlphaFoldDB" id="A0A2Z6QRQ9"/>
<dbReference type="Proteomes" id="UP000615446">
    <property type="component" value="Unassembled WGS sequence"/>
</dbReference>
<dbReference type="Proteomes" id="UP000247702">
    <property type="component" value="Unassembled WGS sequence"/>
</dbReference>
<evidence type="ECO:0000313" key="3">
    <source>
        <dbReference type="EMBL" id="GES78744.1"/>
    </source>
</evidence>
<organism evidence="2 4">
    <name type="scientific">Rhizophagus clarus</name>
    <dbReference type="NCBI Taxonomy" id="94130"/>
    <lineage>
        <taxon>Eukaryota</taxon>
        <taxon>Fungi</taxon>
        <taxon>Fungi incertae sedis</taxon>
        <taxon>Mucoromycota</taxon>
        <taxon>Glomeromycotina</taxon>
        <taxon>Glomeromycetes</taxon>
        <taxon>Glomerales</taxon>
        <taxon>Glomeraceae</taxon>
        <taxon>Rhizophagus</taxon>
    </lineage>
</organism>
<feature type="region of interest" description="Disordered" evidence="1">
    <location>
        <begin position="1"/>
        <end position="22"/>
    </location>
</feature>
<dbReference type="EMBL" id="BEXD01000472">
    <property type="protein sequence ID" value="GBB87744.1"/>
    <property type="molecule type" value="Genomic_DNA"/>
</dbReference>
<evidence type="ECO:0000313" key="2">
    <source>
        <dbReference type="EMBL" id="GBB87744.1"/>
    </source>
</evidence>
<keyword evidence="4" id="KW-1185">Reference proteome</keyword>
<gene>
    <name evidence="3" type="ORF">RCL2_000605400</name>
    <name evidence="2" type="ORF">RclHR1_14220003</name>
</gene>
<evidence type="ECO:0000313" key="4">
    <source>
        <dbReference type="Proteomes" id="UP000247702"/>
    </source>
</evidence>
<comment type="caution">
    <text evidence="2">The sequence shown here is derived from an EMBL/GenBank/DDBJ whole genome shotgun (WGS) entry which is preliminary data.</text>
</comment>
<dbReference type="EMBL" id="BLAL01000040">
    <property type="protein sequence ID" value="GES78744.1"/>
    <property type="molecule type" value="Genomic_DNA"/>
</dbReference>
<reference evidence="2 4" key="1">
    <citation type="submission" date="2017-11" db="EMBL/GenBank/DDBJ databases">
        <title>The genome of Rhizophagus clarus HR1 reveals common genetic basis of auxotrophy among arbuscular mycorrhizal fungi.</title>
        <authorList>
            <person name="Kobayashi Y."/>
        </authorList>
    </citation>
    <scope>NUCLEOTIDE SEQUENCE [LARGE SCALE GENOMIC DNA]</scope>
    <source>
        <strain evidence="2 4">HR1</strain>
    </source>
</reference>
<name>A0A2Z6QRQ9_9GLOM</name>
<sequence>MKKGFLLSKPAQKTAKTSSTTKVTPTTALKSIPSNRFHDVITDFMSRLIDRNSVFLLSSIIPSDPEAMELFLLAHEDEVIPREQLAQHIDKAGCSPLIAQFLAAILNIFLLDDENLEIFLMDSEIR</sequence>
<reference evidence="3" key="2">
    <citation type="submission" date="2019-10" db="EMBL/GenBank/DDBJ databases">
        <title>Conservation and host-specific expression of non-tandemly repeated heterogenous ribosome RNA gene in arbuscular mycorrhizal fungi.</title>
        <authorList>
            <person name="Maeda T."/>
            <person name="Kobayashi Y."/>
            <person name="Nakagawa T."/>
            <person name="Ezawa T."/>
            <person name="Yamaguchi K."/>
            <person name="Bino T."/>
            <person name="Nishimoto Y."/>
            <person name="Shigenobu S."/>
            <person name="Kawaguchi M."/>
        </authorList>
    </citation>
    <scope>NUCLEOTIDE SEQUENCE</scope>
    <source>
        <strain evidence="3">HR1</strain>
    </source>
</reference>